<name>A0A5E7E3F1_PSEFL</name>
<gene>
    <name evidence="1" type="ORF">PS718_04017</name>
</gene>
<reference evidence="1 2" key="1">
    <citation type="submission" date="2019-09" db="EMBL/GenBank/DDBJ databases">
        <authorList>
            <person name="Chandra G."/>
            <person name="Truman W A."/>
        </authorList>
    </citation>
    <scope>NUCLEOTIDE SEQUENCE [LARGE SCALE GENOMIC DNA]</scope>
    <source>
        <strain evidence="1">PS718</strain>
    </source>
</reference>
<organism evidence="1 2">
    <name type="scientific">Pseudomonas fluorescens</name>
    <dbReference type="NCBI Taxonomy" id="294"/>
    <lineage>
        <taxon>Bacteria</taxon>
        <taxon>Pseudomonadati</taxon>
        <taxon>Pseudomonadota</taxon>
        <taxon>Gammaproteobacteria</taxon>
        <taxon>Pseudomonadales</taxon>
        <taxon>Pseudomonadaceae</taxon>
        <taxon>Pseudomonas</taxon>
    </lineage>
</organism>
<dbReference type="AlphaFoldDB" id="A0A5E7E3F1"/>
<sequence>MVKMPLCVADRQRTAKSGRNGLCVVSAFLSAYMRCLMSGRQSPSPARAARDLQNARSLLGKHLSELLHDQYYFNDERHLGDIGSLEWRFGEREVLSMYLLSDGERVGADLLPTDTPPSFEIEPNATCSWKRENLLSGLSATHLENKKICAVEGILDSLYGQEPWLAGFRVTFETGDSLIYLNQGDDAVVLINALPPVSVGLETRFVTLI</sequence>
<evidence type="ECO:0000313" key="1">
    <source>
        <dbReference type="EMBL" id="VVO18482.1"/>
    </source>
</evidence>
<dbReference type="Proteomes" id="UP000325375">
    <property type="component" value="Unassembled WGS sequence"/>
</dbReference>
<dbReference type="EMBL" id="CABVHX010000020">
    <property type="protein sequence ID" value="VVO18482.1"/>
    <property type="molecule type" value="Genomic_DNA"/>
</dbReference>
<accession>A0A5E7E3F1</accession>
<evidence type="ECO:0000313" key="2">
    <source>
        <dbReference type="Proteomes" id="UP000325375"/>
    </source>
</evidence>
<protein>
    <submittedName>
        <fullName evidence="1">Uncharacterized protein</fullName>
    </submittedName>
</protein>
<proteinExistence type="predicted"/>